<dbReference type="RefSeq" id="WP_089695017.1">
    <property type="nucleotide sequence ID" value="NZ_FNHL01000001.1"/>
</dbReference>
<dbReference type="AlphaFoldDB" id="A0A1G9R6K4"/>
<reference evidence="6" key="1">
    <citation type="submission" date="2016-10" db="EMBL/GenBank/DDBJ databases">
        <authorList>
            <person name="Varghese N."/>
            <person name="Submissions S."/>
        </authorList>
    </citation>
    <scope>NUCLEOTIDE SEQUENCE [LARGE SCALE GENOMIC DNA]</scope>
    <source>
        <strain evidence="6">CGMCC 1.10119</strain>
    </source>
</reference>
<dbReference type="InterPro" id="IPR002577">
    <property type="entry name" value="HTH_HxlR"/>
</dbReference>
<organism evidence="5 6">
    <name type="scientific">Halogranum gelatinilyticum</name>
    <dbReference type="NCBI Taxonomy" id="660521"/>
    <lineage>
        <taxon>Archaea</taxon>
        <taxon>Methanobacteriati</taxon>
        <taxon>Methanobacteriota</taxon>
        <taxon>Stenosarchaea group</taxon>
        <taxon>Halobacteria</taxon>
        <taxon>Halobacteriales</taxon>
        <taxon>Haloferacaceae</taxon>
    </lineage>
</organism>
<proteinExistence type="predicted"/>
<keyword evidence="6" id="KW-1185">Reference proteome</keyword>
<dbReference type="InterPro" id="IPR036388">
    <property type="entry name" value="WH-like_DNA-bd_sf"/>
</dbReference>
<accession>A0A1G9R6K4</accession>
<dbReference type="Gene3D" id="1.10.10.10">
    <property type="entry name" value="Winged helix-like DNA-binding domain superfamily/Winged helix DNA-binding domain"/>
    <property type="match status" value="1"/>
</dbReference>
<protein>
    <submittedName>
        <fullName evidence="5">Transcriptional regulator, HxlR family</fullName>
    </submittedName>
</protein>
<evidence type="ECO:0000256" key="1">
    <source>
        <dbReference type="ARBA" id="ARBA00023015"/>
    </source>
</evidence>
<dbReference type="Pfam" id="PF01638">
    <property type="entry name" value="HxlR"/>
    <property type="match status" value="1"/>
</dbReference>
<evidence type="ECO:0000313" key="5">
    <source>
        <dbReference type="EMBL" id="SDM18848.1"/>
    </source>
</evidence>
<feature type="domain" description="HTH hxlR-type" evidence="4">
    <location>
        <begin position="6"/>
        <end position="117"/>
    </location>
</feature>
<keyword evidence="3" id="KW-0804">Transcription</keyword>
<evidence type="ECO:0000259" key="4">
    <source>
        <dbReference type="PROSITE" id="PS51118"/>
    </source>
</evidence>
<keyword evidence="2" id="KW-0238">DNA-binding</keyword>
<dbReference type="OrthoDB" id="10490at2157"/>
<dbReference type="PANTHER" id="PTHR33204">
    <property type="entry name" value="TRANSCRIPTIONAL REGULATOR, MARR FAMILY"/>
    <property type="match status" value="1"/>
</dbReference>
<dbReference type="EMBL" id="FNHL01000001">
    <property type="protein sequence ID" value="SDM18848.1"/>
    <property type="molecule type" value="Genomic_DNA"/>
</dbReference>
<dbReference type="Proteomes" id="UP000199451">
    <property type="component" value="Unassembled WGS sequence"/>
</dbReference>
<evidence type="ECO:0000313" key="6">
    <source>
        <dbReference type="Proteomes" id="UP000199451"/>
    </source>
</evidence>
<dbReference type="CDD" id="cd00090">
    <property type="entry name" value="HTH_ARSR"/>
    <property type="match status" value="1"/>
</dbReference>
<dbReference type="InterPro" id="IPR036390">
    <property type="entry name" value="WH_DNA-bd_sf"/>
</dbReference>
<dbReference type="InterPro" id="IPR011991">
    <property type="entry name" value="ArsR-like_HTH"/>
</dbReference>
<dbReference type="PROSITE" id="PS51118">
    <property type="entry name" value="HTH_HXLR"/>
    <property type="match status" value="1"/>
</dbReference>
<name>A0A1G9R6K4_9EURY</name>
<evidence type="ECO:0000256" key="3">
    <source>
        <dbReference type="ARBA" id="ARBA00023163"/>
    </source>
</evidence>
<sequence length="138" mass="15148">MTADEAPGSNGADADDWQRVWHTLHDTLGNKWALHVLRLLAEHDAGFNEMKRELDGVTAKTLSARLRELRCRGFVARHVEATTPPSTRYTLTDAGRRFVATLRELETQVGVVDCGECGVEECAVVAREKPEAVVGGCC</sequence>
<dbReference type="SUPFAM" id="SSF46785">
    <property type="entry name" value="Winged helix' DNA-binding domain"/>
    <property type="match status" value="1"/>
</dbReference>
<gene>
    <name evidence="5" type="ORF">SAMN04487949_1206</name>
</gene>
<dbReference type="GO" id="GO:0003677">
    <property type="term" value="F:DNA binding"/>
    <property type="evidence" value="ECO:0007669"/>
    <property type="project" value="UniProtKB-KW"/>
</dbReference>
<keyword evidence="1" id="KW-0805">Transcription regulation</keyword>
<evidence type="ECO:0000256" key="2">
    <source>
        <dbReference type="ARBA" id="ARBA00023125"/>
    </source>
</evidence>
<dbReference type="PANTHER" id="PTHR33204:SF18">
    <property type="entry name" value="TRANSCRIPTIONAL REGULATORY PROTEIN"/>
    <property type="match status" value="1"/>
</dbReference>